<dbReference type="EMBL" id="CH477736">
    <property type="protein sequence ID" value="EJY57908.1"/>
    <property type="molecule type" value="Genomic_DNA"/>
</dbReference>
<reference evidence="1" key="2">
    <citation type="journal article" date="2007" name="Science">
        <title>Genome sequence of Aedes aegypti, a major arbovirus vector.</title>
        <authorList>
            <person name="Nene V."/>
            <person name="Wortman J.R."/>
            <person name="Lawson D."/>
            <person name="Haas B."/>
            <person name="Kodira C."/>
            <person name="Tu Z.J."/>
            <person name="Loftus B."/>
            <person name="Xi Z."/>
            <person name="Megy K."/>
            <person name="Grabherr M."/>
            <person name="Ren Q."/>
            <person name="Zdobnov E.M."/>
            <person name="Lobo N.F."/>
            <person name="Campbell K.S."/>
            <person name="Brown S.E."/>
            <person name="Bonaldo M.F."/>
            <person name="Zhu J."/>
            <person name="Sinkins S.P."/>
            <person name="Hogenkamp D.G."/>
            <person name="Amedeo P."/>
            <person name="Arensburger P."/>
            <person name="Atkinson P.W."/>
            <person name="Bidwell S."/>
            <person name="Biedler J."/>
            <person name="Birney E."/>
            <person name="Bruggner R.V."/>
            <person name="Costas J."/>
            <person name="Coy M.R."/>
            <person name="Crabtree J."/>
            <person name="Crawford M."/>
            <person name="Debruyn B."/>
            <person name="Decaprio D."/>
            <person name="Eiglmeier K."/>
            <person name="Eisenstadt E."/>
            <person name="El-Dorry H."/>
            <person name="Gelbart W.M."/>
            <person name="Gomes S.L."/>
            <person name="Hammond M."/>
            <person name="Hannick L.I."/>
            <person name="Hogan J.R."/>
            <person name="Holmes M.H."/>
            <person name="Jaffe D."/>
            <person name="Johnston J.S."/>
            <person name="Kennedy R.C."/>
            <person name="Koo H."/>
            <person name="Kravitz S."/>
            <person name="Kriventseva E.V."/>
            <person name="Kulp D."/>
            <person name="Labutti K."/>
            <person name="Lee E."/>
            <person name="Li S."/>
            <person name="Lovin D.D."/>
            <person name="Mao C."/>
            <person name="Mauceli E."/>
            <person name="Menck C.F."/>
            <person name="Miller J.R."/>
            <person name="Montgomery P."/>
            <person name="Mori A."/>
            <person name="Nascimento A.L."/>
            <person name="Naveira H.F."/>
            <person name="Nusbaum C."/>
            <person name="O'leary S."/>
            <person name="Orvis J."/>
            <person name="Pertea M."/>
            <person name="Quesneville H."/>
            <person name="Reidenbach K.R."/>
            <person name="Rogers Y.H."/>
            <person name="Roth C.W."/>
            <person name="Schneider J.R."/>
            <person name="Schatz M."/>
            <person name="Shumway M."/>
            <person name="Stanke M."/>
            <person name="Stinson E.O."/>
            <person name="Tubio J.M."/>
            <person name="Vanzee J.P."/>
            <person name="Verjovski-Almeida S."/>
            <person name="Werner D."/>
            <person name="White O."/>
            <person name="Wyder S."/>
            <person name="Zeng Q."/>
            <person name="Zhao Q."/>
            <person name="Zhao Y."/>
            <person name="Hill C.A."/>
            <person name="Raikhel A.S."/>
            <person name="Soares M.B."/>
            <person name="Knudson D.L."/>
            <person name="Lee N.H."/>
            <person name="Galagan J."/>
            <person name="Salzberg S.L."/>
            <person name="Paulsen I.T."/>
            <person name="Dimopoulos G."/>
            <person name="Collins F.H."/>
            <person name="Birren B."/>
            <person name="Fraser-Liggett C.M."/>
            <person name="Severson D.W."/>
        </authorList>
    </citation>
    <scope>NUCLEOTIDE SEQUENCE [LARGE SCALE GENOMIC DNA]</scope>
    <source>
        <strain evidence="1">Liverpool</strain>
    </source>
</reference>
<name>J9HTD6_AEDAE</name>
<organism evidence="1 2">
    <name type="scientific">Aedes aegypti</name>
    <name type="common">Yellowfever mosquito</name>
    <name type="synonym">Culex aegypti</name>
    <dbReference type="NCBI Taxonomy" id="7159"/>
    <lineage>
        <taxon>Eukaryota</taxon>
        <taxon>Metazoa</taxon>
        <taxon>Ecdysozoa</taxon>
        <taxon>Arthropoda</taxon>
        <taxon>Hexapoda</taxon>
        <taxon>Insecta</taxon>
        <taxon>Pterygota</taxon>
        <taxon>Neoptera</taxon>
        <taxon>Endopterygota</taxon>
        <taxon>Diptera</taxon>
        <taxon>Nematocera</taxon>
        <taxon>Culicoidea</taxon>
        <taxon>Culicidae</taxon>
        <taxon>Culicinae</taxon>
        <taxon>Aedini</taxon>
        <taxon>Aedes</taxon>
        <taxon>Stegomyia</taxon>
    </lineage>
</organism>
<protein>
    <submittedName>
        <fullName evidence="1">AAEL017151-PA</fullName>
    </submittedName>
</protein>
<gene>
    <name evidence="1" type="ORF">AaeL_AAEL017151</name>
</gene>
<dbReference type="Proteomes" id="UP000682892">
    <property type="component" value="Unassembled WGS sequence"/>
</dbReference>
<dbReference type="PaxDb" id="7159-AAEL017151-PA"/>
<evidence type="ECO:0000313" key="1">
    <source>
        <dbReference type="EMBL" id="EJY57908.1"/>
    </source>
</evidence>
<dbReference type="HOGENOM" id="CLU_1846776_0_0_1"/>
<reference evidence="1" key="3">
    <citation type="submission" date="2012-09" db="EMBL/GenBank/DDBJ databases">
        <authorList>
            <consortium name="VectorBase"/>
        </authorList>
    </citation>
    <scope>NUCLEOTIDE SEQUENCE</scope>
    <source>
        <strain evidence="1">Liverpool</strain>
    </source>
</reference>
<accession>J9HTD6</accession>
<dbReference type="AlphaFoldDB" id="J9HTD6"/>
<evidence type="ECO:0000313" key="2">
    <source>
        <dbReference type="Proteomes" id="UP000682892"/>
    </source>
</evidence>
<sequence length="139" mass="15545">MLLLPSRNVGCHLVRLRQLPVPPAAVGRVINSAPKKFETVSIAVETATIINSENECNWFPRDHQACRRLSTVIAATSTGLSITTCSSNTLQCPSEPHYYWCVADRNPYSNTANSIRRSKRNIFARHSSYCRCTITTHPQ</sequence>
<reference evidence="1" key="1">
    <citation type="submission" date="2005-10" db="EMBL/GenBank/DDBJ databases">
        <authorList>
            <person name="Loftus B.J."/>
            <person name="Nene V.M."/>
            <person name="Hannick L.I."/>
            <person name="Bidwell S."/>
            <person name="Haas B."/>
            <person name="Amedeo P."/>
            <person name="Orvis J."/>
            <person name="Wortman J.R."/>
            <person name="White O.R."/>
            <person name="Salzberg S."/>
            <person name="Shumway M."/>
            <person name="Koo H."/>
            <person name="Zhao Y."/>
            <person name="Holmes M."/>
            <person name="Miller J."/>
            <person name="Schatz M."/>
            <person name="Pop M."/>
            <person name="Pai G."/>
            <person name="Utterback T."/>
            <person name="Rogers Y.-H."/>
            <person name="Kravitz S."/>
            <person name="Fraser C.M."/>
        </authorList>
    </citation>
    <scope>NUCLEOTIDE SEQUENCE</scope>
    <source>
        <strain evidence="1">Liverpool</strain>
    </source>
</reference>
<proteinExistence type="predicted"/>